<dbReference type="CDD" id="cd22992">
    <property type="entry name" value="MOC1"/>
    <property type="match status" value="1"/>
</dbReference>
<dbReference type="InterPro" id="IPR045290">
    <property type="entry name" value="MOC1-like"/>
</dbReference>
<accession>A0A835H7A2</accession>
<protein>
    <submittedName>
        <fullName evidence="2">Uncharacterized protein</fullName>
    </submittedName>
</protein>
<keyword evidence="1" id="KW-1133">Transmembrane helix</keyword>
<evidence type="ECO:0000256" key="1">
    <source>
        <dbReference type="SAM" id="Phobius"/>
    </source>
</evidence>
<feature type="transmembrane region" description="Helical" evidence="1">
    <location>
        <begin position="196"/>
        <end position="218"/>
    </location>
</feature>
<dbReference type="EMBL" id="JADFTS010000008">
    <property type="protein sequence ID" value="KAF9594149.1"/>
    <property type="molecule type" value="Genomic_DNA"/>
</dbReference>
<keyword evidence="1" id="KW-0812">Transmembrane</keyword>
<keyword evidence="1" id="KW-0472">Membrane</keyword>
<gene>
    <name evidence="2" type="ORF">IFM89_028403</name>
</gene>
<comment type="caution">
    <text evidence="2">The sequence shown here is derived from an EMBL/GenBank/DDBJ whole genome shotgun (WGS) entry which is preliminary data.</text>
</comment>
<dbReference type="Proteomes" id="UP000631114">
    <property type="component" value="Unassembled WGS sequence"/>
</dbReference>
<organism evidence="2 3">
    <name type="scientific">Coptis chinensis</name>
    <dbReference type="NCBI Taxonomy" id="261450"/>
    <lineage>
        <taxon>Eukaryota</taxon>
        <taxon>Viridiplantae</taxon>
        <taxon>Streptophyta</taxon>
        <taxon>Embryophyta</taxon>
        <taxon>Tracheophyta</taxon>
        <taxon>Spermatophyta</taxon>
        <taxon>Magnoliopsida</taxon>
        <taxon>Ranunculales</taxon>
        <taxon>Ranunculaceae</taxon>
        <taxon>Coptidoideae</taxon>
        <taxon>Coptis</taxon>
    </lineage>
</organism>
<keyword evidence="3" id="KW-1185">Reference proteome</keyword>
<dbReference type="PANTHER" id="PTHR36015:SF6">
    <property type="entry name" value="HOLLIDAY JUNCTION RESOLVASE MOC1, CHLOROPLASTIC-RELATED"/>
    <property type="match status" value="1"/>
</dbReference>
<dbReference type="OrthoDB" id="1910737at2759"/>
<sequence>MESLKTPSKPLISSMNSVVSTSFRTKLQIYNKVRNFSASSVDLANAHQLINGKNCRKKVLESSLKDKAKVSDAELKEKWLASLSCPLPEKVEELGSEVRSNGSGAGLNWVIGIDPDVSGALALLKTDESGCSAQVFDNPHVQILVGKRVRRRLDANSIVQMLQSFNAPLGTTAYLEQSIPFPQDGKQGWWSGGFGYGMWIGILVASGFSVVPVTSLLWKNHFQLSGSRLTKDDSRTAASTLFPSLSSLLTRKKDHGRAEALLIAAYGKGLHLKLDSALEINQQKLDSALEINKLKLDSALEINQQKLDSSLEINQLKLDAALEINQLKLDASPEIKADLDLCTTLT</sequence>
<dbReference type="PANTHER" id="PTHR36015">
    <property type="entry name" value="HOLLIDAY JUNCTION RESOLVASE MOC1, CHLOROPLASTIC-RELATED"/>
    <property type="match status" value="1"/>
</dbReference>
<dbReference type="AlphaFoldDB" id="A0A835H7A2"/>
<proteinExistence type="predicted"/>
<reference evidence="2 3" key="1">
    <citation type="submission" date="2020-10" db="EMBL/GenBank/DDBJ databases">
        <title>The Coptis chinensis genome and diversification of protoberbering-type alkaloids.</title>
        <authorList>
            <person name="Wang B."/>
            <person name="Shu S."/>
            <person name="Song C."/>
            <person name="Liu Y."/>
        </authorList>
    </citation>
    <scope>NUCLEOTIDE SEQUENCE [LARGE SCALE GENOMIC DNA]</scope>
    <source>
        <strain evidence="2">HL-2020</strain>
        <tissue evidence="2">Leaf</tissue>
    </source>
</reference>
<evidence type="ECO:0000313" key="3">
    <source>
        <dbReference type="Proteomes" id="UP000631114"/>
    </source>
</evidence>
<name>A0A835H7A2_9MAGN</name>
<evidence type="ECO:0000313" key="2">
    <source>
        <dbReference type="EMBL" id="KAF9594149.1"/>
    </source>
</evidence>
<dbReference type="GO" id="GO:0008821">
    <property type="term" value="F:crossover junction DNA endonuclease activity"/>
    <property type="evidence" value="ECO:0007669"/>
    <property type="project" value="InterPro"/>
</dbReference>